<reference evidence="7 8" key="1">
    <citation type="submission" date="2019-06" db="EMBL/GenBank/DDBJ databases">
        <title>Draft genome of Aliikangiella marina GYP-15.</title>
        <authorList>
            <person name="Wang G."/>
        </authorList>
    </citation>
    <scope>NUCLEOTIDE SEQUENCE [LARGE SCALE GENOMIC DNA]</scope>
    <source>
        <strain evidence="7 8">GYP-15</strain>
    </source>
</reference>
<dbReference type="InterPro" id="IPR042187">
    <property type="entry name" value="Flagellin_C_sub2"/>
</dbReference>
<dbReference type="Gene3D" id="6.10.10.10">
    <property type="entry name" value="Flagellar export chaperone, C-terminal domain"/>
    <property type="match status" value="1"/>
</dbReference>
<evidence type="ECO:0000256" key="3">
    <source>
        <dbReference type="ARBA" id="ARBA00023143"/>
    </source>
</evidence>
<evidence type="ECO:0000256" key="4">
    <source>
        <dbReference type="RuleBase" id="RU362073"/>
    </source>
</evidence>
<evidence type="ECO:0000259" key="5">
    <source>
        <dbReference type="Pfam" id="PF00669"/>
    </source>
</evidence>
<evidence type="ECO:0000313" key="8">
    <source>
        <dbReference type="Proteomes" id="UP000317839"/>
    </source>
</evidence>
<protein>
    <recommendedName>
        <fullName evidence="4">Flagellin</fullName>
    </recommendedName>
</protein>
<dbReference type="InterPro" id="IPR001492">
    <property type="entry name" value="Flagellin"/>
</dbReference>
<dbReference type="PRINTS" id="PR00207">
    <property type="entry name" value="FLAGELLIN"/>
</dbReference>
<dbReference type="Proteomes" id="UP000317839">
    <property type="component" value="Unassembled WGS sequence"/>
</dbReference>
<dbReference type="Gene3D" id="1.20.1330.10">
    <property type="entry name" value="f41 fragment of flagellin, N-terminal domain"/>
    <property type="match status" value="1"/>
</dbReference>
<dbReference type="PANTHER" id="PTHR42792:SF2">
    <property type="entry name" value="FLAGELLIN"/>
    <property type="match status" value="1"/>
</dbReference>
<keyword evidence="7" id="KW-0966">Cell projection</keyword>
<dbReference type="AlphaFoldDB" id="A0A545TDM0"/>
<keyword evidence="8" id="KW-1185">Reference proteome</keyword>
<keyword evidence="3 4" id="KW-0975">Bacterial flagellum</keyword>
<name>A0A545TDM0_9GAMM</name>
<evidence type="ECO:0000259" key="6">
    <source>
        <dbReference type="Pfam" id="PF00700"/>
    </source>
</evidence>
<dbReference type="SUPFAM" id="SSF64518">
    <property type="entry name" value="Phase 1 flagellin"/>
    <property type="match status" value="1"/>
</dbReference>
<keyword evidence="2 4" id="KW-0964">Secreted</keyword>
<comment type="function">
    <text evidence="4">Flagellin is the subunit protein which polymerizes to form the filaments of bacterial flagella.</text>
</comment>
<sequence>MGNVIQTNVASLGAQKSLFKTNNELSTTFSRLSSGFRINSARDDASGLVLASQLAKEVGGARIAARNANDGISFAQVAEGALQEISSILLRMRDIAVQASSGQVTAAGQTALDAEFSALDAEITRIVGDTEFAGGAVFSANATNITVDTNGSSTIAIATTDGAAFDTGGTDASAGLAAVDTAITAVDTQRGILGAAQNRLTFAANNLNANIENSSAALSRIRDTDYAVETANLAKNQVLQQAGFSVLAQANASSQSVLSLLQ</sequence>
<feature type="domain" description="Flagellin N-terminal" evidence="5">
    <location>
        <begin position="5"/>
        <end position="143"/>
    </location>
</feature>
<dbReference type="EMBL" id="VIKR01000002">
    <property type="protein sequence ID" value="TQV75318.1"/>
    <property type="molecule type" value="Genomic_DNA"/>
</dbReference>
<dbReference type="Pfam" id="PF00669">
    <property type="entry name" value="Flagellin_N"/>
    <property type="match status" value="1"/>
</dbReference>
<feature type="domain" description="Flagellin C-terminal" evidence="6">
    <location>
        <begin position="176"/>
        <end position="261"/>
    </location>
</feature>
<proteinExistence type="inferred from homology"/>
<evidence type="ECO:0000256" key="1">
    <source>
        <dbReference type="ARBA" id="ARBA00005709"/>
    </source>
</evidence>
<gene>
    <name evidence="7" type="ORF">FLL45_10315</name>
</gene>
<dbReference type="OrthoDB" id="9796789at2"/>
<dbReference type="Pfam" id="PF00700">
    <property type="entry name" value="Flagellin_C"/>
    <property type="match status" value="1"/>
</dbReference>
<comment type="subcellular location">
    <subcellularLocation>
        <location evidence="4">Secreted</location>
    </subcellularLocation>
    <subcellularLocation>
        <location evidence="4">Bacterial flagellum</location>
    </subcellularLocation>
</comment>
<keyword evidence="7" id="KW-0969">Cilium</keyword>
<dbReference type="InterPro" id="IPR001029">
    <property type="entry name" value="Flagellin_N"/>
</dbReference>
<dbReference type="RefSeq" id="WP_142941934.1">
    <property type="nucleotide sequence ID" value="NZ_VIKR01000002.1"/>
</dbReference>
<dbReference type="GO" id="GO:0005198">
    <property type="term" value="F:structural molecule activity"/>
    <property type="evidence" value="ECO:0007669"/>
    <property type="project" value="UniProtKB-UniRule"/>
</dbReference>
<dbReference type="GO" id="GO:0009288">
    <property type="term" value="C:bacterial-type flagellum"/>
    <property type="evidence" value="ECO:0007669"/>
    <property type="project" value="UniProtKB-SubCell"/>
</dbReference>
<evidence type="ECO:0000313" key="7">
    <source>
        <dbReference type="EMBL" id="TQV75318.1"/>
    </source>
</evidence>
<keyword evidence="7" id="KW-0282">Flagellum</keyword>
<accession>A0A545TDM0</accession>
<dbReference type="PANTHER" id="PTHR42792">
    <property type="entry name" value="FLAGELLIN"/>
    <property type="match status" value="1"/>
</dbReference>
<dbReference type="InterPro" id="IPR046358">
    <property type="entry name" value="Flagellin_C"/>
</dbReference>
<organism evidence="7 8">
    <name type="scientific">Aliikangiella marina</name>
    <dbReference type="NCBI Taxonomy" id="1712262"/>
    <lineage>
        <taxon>Bacteria</taxon>
        <taxon>Pseudomonadati</taxon>
        <taxon>Pseudomonadota</taxon>
        <taxon>Gammaproteobacteria</taxon>
        <taxon>Oceanospirillales</taxon>
        <taxon>Pleioneaceae</taxon>
        <taxon>Aliikangiella</taxon>
    </lineage>
</organism>
<evidence type="ECO:0000256" key="2">
    <source>
        <dbReference type="ARBA" id="ARBA00022525"/>
    </source>
</evidence>
<comment type="caution">
    <text evidence="7">The sequence shown here is derived from an EMBL/GenBank/DDBJ whole genome shotgun (WGS) entry which is preliminary data.</text>
</comment>
<comment type="similarity">
    <text evidence="1 4">Belongs to the bacterial flagellin family.</text>
</comment>
<dbReference type="GO" id="GO:0005576">
    <property type="term" value="C:extracellular region"/>
    <property type="evidence" value="ECO:0007669"/>
    <property type="project" value="UniProtKB-SubCell"/>
</dbReference>